<sequence length="187" mass="20400">MRTRLRAIGECGLDFARAQSPEVRAHQVRVFRAQIDLARATGLPMSIHCVRASGPLLELLRERPTPPAVMHAFSGSAQTALSLVAAGHYISFAANVCVPGARKVIEAARAVPDDRLLLETDSPDQTPPSRRPAPNEPAFIIDVARRLAELRGAELEAIATLTRDNARRVFGVEEPLALHEFDDDDQP</sequence>
<proteinExistence type="inferred from homology"/>
<name>A0A0C2CWY7_9BACT</name>
<organism evidence="4 5">
    <name type="scientific">Enhygromyxa salina</name>
    <dbReference type="NCBI Taxonomy" id="215803"/>
    <lineage>
        <taxon>Bacteria</taxon>
        <taxon>Pseudomonadati</taxon>
        <taxon>Myxococcota</taxon>
        <taxon>Polyangia</taxon>
        <taxon>Nannocystales</taxon>
        <taxon>Nannocystaceae</taxon>
        <taxon>Enhygromyxa</taxon>
    </lineage>
</organism>
<dbReference type="SUPFAM" id="SSF51556">
    <property type="entry name" value="Metallo-dependent hydrolases"/>
    <property type="match status" value="1"/>
</dbReference>
<dbReference type="Gene3D" id="3.20.20.140">
    <property type="entry name" value="Metal-dependent hydrolases"/>
    <property type="match status" value="1"/>
</dbReference>
<comment type="caution">
    <text evidence="4">The sequence shown here is derived from an EMBL/GenBank/DDBJ whole genome shotgun (WGS) entry which is preliminary data.</text>
</comment>
<feature type="compositionally biased region" description="Pro residues" evidence="3">
    <location>
        <begin position="125"/>
        <end position="135"/>
    </location>
</feature>
<dbReference type="CDD" id="cd01310">
    <property type="entry name" value="TatD_DNAse"/>
    <property type="match status" value="1"/>
</dbReference>
<evidence type="ECO:0000256" key="3">
    <source>
        <dbReference type="SAM" id="MobiDB-lite"/>
    </source>
</evidence>
<dbReference type="Proteomes" id="UP000031599">
    <property type="component" value="Unassembled WGS sequence"/>
</dbReference>
<accession>A0A0C2CWY7</accession>
<dbReference type="GO" id="GO:0005829">
    <property type="term" value="C:cytosol"/>
    <property type="evidence" value="ECO:0007669"/>
    <property type="project" value="TreeGrafter"/>
</dbReference>
<dbReference type="PANTHER" id="PTHR46124:SF3">
    <property type="entry name" value="HYDROLASE"/>
    <property type="match status" value="1"/>
</dbReference>
<feature type="region of interest" description="Disordered" evidence="3">
    <location>
        <begin position="116"/>
        <end position="136"/>
    </location>
</feature>
<dbReference type="AlphaFoldDB" id="A0A0C2CWY7"/>
<dbReference type="EMBL" id="JMCC02000051">
    <property type="protein sequence ID" value="KIG15546.1"/>
    <property type="molecule type" value="Genomic_DNA"/>
</dbReference>
<dbReference type="PANTHER" id="PTHR46124">
    <property type="entry name" value="D-AMINOACYL-TRNA DEACYLASE"/>
    <property type="match status" value="1"/>
</dbReference>
<keyword evidence="2" id="KW-0378">Hydrolase</keyword>
<evidence type="ECO:0000313" key="5">
    <source>
        <dbReference type="Proteomes" id="UP000031599"/>
    </source>
</evidence>
<gene>
    <name evidence="4" type="ORF">DB30_05484</name>
</gene>
<dbReference type="GO" id="GO:0016788">
    <property type="term" value="F:hydrolase activity, acting on ester bonds"/>
    <property type="evidence" value="ECO:0007669"/>
    <property type="project" value="InterPro"/>
</dbReference>
<evidence type="ECO:0000256" key="2">
    <source>
        <dbReference type="ARBA" id="ARBA00022801"/>
    </source>
</evidence>
<protein>
    <submittedName>
        <fullName evidence="4">Putative deoxyribonuclease YcfH</fullName>
    </submittedName>
</protein>
<dbReference type="Pfam" id="PF01026">
    <property type="entry name" value="TatD_DNase"/>
    <property type="match status" value="1"/>
</dbReference>
<comment type="similarity">
    <text evidence="1">Belongs to the metallo-dependent hydrolases superfamily. TatD-type hydrolase family.</text>
</comment>
<dbReference type="InterPro" id="IPR018228">
    <property type="entry name" value="DNase_TatD-rel_CS"/>
</dbReference>
<dbReference type="InterPro" id="IPR001130">
    <property type="entry name" value="TatD-like"/>
</dbReference>
<evidence type="ECO:0000313" key="4">
    <source>
        <dbReference type="EMBL" id="KIG15546.1"/>
    </source>
</evidence>
<reference evidence="4 5" key="1">
    <citation type="submission" date="2014-12" db="EMBL/GenBank/DDBJ databases">
        <title>Genome assembly of Enhygromyxa salina DSM 15201.</title>
        <authorList>
            <person name="Sharma G."/>
            <person name="Subramanian S."/>
        </authorList>
    </citation>
    <scope>NUCLEOTIDE SEQUENCE [LARGE SCALE GENOMIC DNA]</scope>
    <source>
        <strain evidence="4 5">DSM 15201</strain>
    </source>
</reference>
<dbReference type="InterPro" id="IPR032466">
    <property type="entry name" value="Metal_Hydrolase"/>
</dbReference>
<dbReference type="PROSITE" id="PS01091">
    <property type="entry name" value="TATD_3"/>
    <property type="match status" value="1"/>
</dbReference>
<evidence type="ECO:0000256" key="1">
    <source>
        <dbReference type="ARBA" id="ARBA00009275"/>
    </source>
</evidence>